<dbReference type="AlphaFoldDB" id="E9FYN2"/>
<dbReference type="HOGENOM" id="CLU_1733342_0_0_1"/>
<feature type="region of interest" description="Disordered" evidence="1">
    <location>
        <begin position="95"/>
        <end position="151"/>
    </location>
</feature>
<name>E9FYN2_DAPPU</name>
<proteinExistence type="predicted"/>
<organism evidence="2 3">
    <name type="scientific">Daphnia pulex</name>
    <name type="common">Water flea</name>
    <dbReference type="NCBI Taxonomy" id="6669"/>
    <lineage>
        <taxon>Eukaryota</taxon>
        <taxon>Metazoa</taxon>
        <taxon>Ecdysozoa</taxon>
        <taxon>Arthropoda</taxon>
        <taxon>Crustacea</taxon>
        <taxon>Branchiopoda</taxon>
        <taxon>Diplostraca</taxon>
        <taxon>Cladocera</taxon>
        <taxon>Anomopoda</taxon>
        <taxon>Daphniidae</taxon>
        <taxon>Daphnia</taxon>
    </lineage>
</organism>
<dbReference type="OrthoDB" id="300641at2759"/>
<protein>
    <submittedName>
        <fullName evidence="2">Uncharacterized protein</fullName>
    </submittedName>
</protein>
<keyword evidence="3" id="KW-1185">Reference proteome</keyword>
<evidence type="ECO:0000256" key="1">
    <source>
        <dbReference type="SAM" id="MobiDB-lite"/>
    </source>
</evidence>
<evidence type="ECO:0000313" key="2">
    <source>
        <dbReference type="EMBL" id="EFX87740.1"/>
    </source>
</evidence>
<dbReference type="Proteomes" id="UP000000305">
    <property type="component" value="Unassembled WGS sequence"/>
</dbReference>
<feature type="region of interest" description="Disordered" evidence="1">
    <location>
        <begin position="40"/>
        <end position="63"/>
    </location>
</feature>
<dbReference type="EMBL" id="GL732527">
    <property type="protein sequence ID" value="EFX87740.1"/>
    <property type="molecule type" value="Genomic_DNA"/>
</dbReference>
<evidence type="ECO:0000313" key="3">
    <source>
        <dbReference type="Proteomes" id="UP000000305"/>
    </source>
</evidence>
<feature type="compositionally biased region" description="Polar residues" evidence="1">
    <location>
        <begin position="139"/>
        <end position="151"/>
    </location>
</feature>
<reference evidence="2 3" key="1">
    <citation type="journal article" date="2011" name="Science">
        <title>The ecoresponsive genome of Daphnia pulex.</title>
        <authorList>
            <person name="Colbourne J.K."/>
            <person name="Pfrender M.E."/>
            <person name="Gilbert D."/>
            <person name="Thomas W.K."/>
            <person name="Tucker A."/>
            <person name="Oakley T.H."/>
            <person name="Tokishita S."/>
            <person name="Aerts A."/>
            <person name="Arnold G.J."/>
            <person name="Basu M.K."/>
            <person name="Bauer D.J."/>
            <person name="Caceres C.E."/>
            <person name="Carmel L."/>
            <person name="Casola C."/>
            <person name="Choi J.H."/>
            <person name="Detter J.C."/>
            <person name="Dong Q."/>
            <person name="Dusheyko S."/>
            <person name="Eads B.D."/>
            <person name="Frohlich T."/>
            <person name="Geiler-Samerotte K.A."/>
            <person name="Gerlach D."/>
            <person name="Hatcher P."/>
            <person name="Jogdeo S."/>
            <person name="Krijgsveld J."/>
            <person name="Kriventseva E.V."/>
            <person name="Kultz D."/>
            <person name="Laforsch C."/>
            <person name="Lindquist E."/>
            <person name="Lopez J."/>
            <person name="Manak J.R."/>
            <person name="Muller J."/>
            <person name="Pangilinan J."/>
            <person name="Patwardhan R.P."/>
            <person name="Pitluck S."/>
            <person name="Pritham E.J."/>
            <person name="Rechtsteiner A."/>
            <person name="Rho M."/>
            <person name="Rogozin I.B."/>
            <person name="Sakarya O."/>
            <person name="Salamov A."/>
            <person name="Schaack S."/>
            <person name="Shapiro H."/>
            <person name="Shiga Y."/>
            <person name="Skalitzky C."/>
            <person name="Smith Z."/>
            <person name="Souvorov A."/>
            <person name="Sung W."/>
            <person name="Tang Z."/>
            <person name="Tsuchiya D."/>
            <person name="Tu H."/>
            <person name="Vos H."/>
            <person name="Wang M."/>
            <person name="Wolf Y.I."/>
            <person name="Yamagata H."/>
            <person name="Yamada T."/>
            <person name="Ye Y."/>
            <person name="Shaw J.R."/>
            <person name="Andrews J."/>
            <person name="Crease T.J."/>
            <person name="Tang H."/>
            <person name="Lucas S.M."/>
            <person name="Robertson H.M."/>
            <person name="Bork P."/>
            <person name="Koonin E.V."/>
            <person name="Zdobnov E.M."/>
            <person name="Grigoriev I.V."/>
            <person name="Lynch M."/>
            <person name="Boore J.L."/>
        </authorList>
    </citation>
    <scope>NUCLEOTIDE SEQUENCE [LARGE SCALE GENOMIC DNA]</scope>
</reference>
<dbReference type="InParanoid" id="E9FYN2"/>
<accession>E9FYN2</accession>
<sequence>MASVQDAFGGPRLKLVKSPWEAALEDGTVNTAFQELWPNRLPGAANPTGTLERNKEPLGPVVPTTLSAAAPVQPKLNMKPLDSVPKMLPNFKAQPQQTLTAAESEAAAPAEEKPFVPTPLRPDNVNPYKPKAAKGWGNTPGTSSIYTRMHT</sequence>
<gene>
    <name evidence="2" type="ORF">DAPPUDRAFT_312035</name>
</gene>
<dbReference type="KEGG" id="dpx:DAPPUDRAFT_312035"/>